<gene>
    <name evidence="1" type="ordered locus">Bd3143</name>
</gene>
<dbReference type="KEGG" id="bba:Bd3143"/>
<organism evidence="1 2">
    <name type="scientific">Bdellovibrio bacteriovorus (strain ATCC 15356 / DSM 50701 / NCIMB 9529 / HD100)</name>
    <dbReference type="NCBI Taxonomy" id="264462"/>
    <lineage>
        <taxon>Bacteria</taxon>
        <taxon>Pseudomonadati</taxon>
        <taxon>Bdellovibrionota</taxon>
        <taxon>Bdellovibrionia</taxon>
        <taxon>Bdellovibrionales</taxon>
        <taxon>Pseudobdellovibrionaceae</taxon>
        <taxon>Bdellovibrio</taxon>
    </lineage>
</organism>
<dbReference type="Gene3D" id="2.40.160.60">
    <property type="entry name" value="Outer membrane protein transport protein (OMPP1/FadL/TodX)"/>
    <property type="match status" value="1"/>
</dbReference>
<dbReference type="eggNOG" id="ENOG502ZD1U">
    <property type="taxonomic scope" value="Bacteria"/>
</dbReference>
<evidence type="ECO:0000313" key="2">
    <source>
        <dbReference type="Proteomes" id="UP000008080"/>
    </source>
</evidence>
<proteinExistence type="predicted"/>
<evidence type="ECO:0000313" key="1">
    <source>
        <dbReference type="EMBL" id="CAE80901.1"/>
    </source>
</evidence>
<keyword evidence="2" id="KW-1185">Reference proteome</keyword>
<name>Q6MIL2_BDEBA</name>
<dbReference type="HOGENOM" id="CLU_739008_0_0_7"/>
<dbReference type="Proteomes" id="UP000008080">
    <property type="component" value="Chromosome"/>
</dbReference>
<accession>Q6MIL2</accession>
<protein>
    <submittedName>
        <fullName evidence="1">Uncharacterized protein</fullName>
    </submittedName>
</protein>
<sequence length="368" mass="40870">MFLNEVSMKRILWIALIQMFLLMVFTPDVNARERHSFYSGVRCLGMGGACLAVTNDETALLVNPAALGKLRDFYGTIFDPEIEFGSETQGFYADQSFSNPYSLEDVLGALDKKRGTPYHAKLQVMPSFVGRNFGVGIYGNYTLDATMSADGSTVDAYYRNDLAFVLGFNFRFFDGRVKLGFNTKLISRVEVDDPVLSATGPMSYDSIASEGVGLSTDVGLILAAPWKMIPTLAAVVRDVGGTSFDQAHGVRLDTANRPNLVKQDIDVAAAIFPIHSNYVRSAWTVEYRGLLTSGDEEDKAKLIHGGLELNFGDVVFARAGYNQRYWTAGMELASERFQWQFATYGEEIGTSDSPKEDRRYTVKFAYRF</sequence>
<dbReference type="STRING" id="264462.Bd3143"/>
<reference evidence="1 2" key="1">
    <citation type="journal article" date="2004" name="Science">
        <title>A predator unmasked: life cycle of Bdellovibrio bacteriovorus from a genomic perspective.</title>
        <authorList>
            <person name="Rendulic S."/>
            <person name="Jagtap P."/>
            <person name="Rosinus A."/>
            <person name="Eppinger M."/>
            <person name="Baar C."/>
            <person name="Lanz C."/>
            <person name="Keller H."/>
            <person name="Lambert C."/>
            <person name="Evans K.J."/>
            <person name="Goesmann A."/>
            <person name="Meyer F."/>
            <person name="Sockett R.E."/>
            <person name="Schuster S.C."/>
        </authorList>
    </citation>
    <scope>NUCLEOTIDE SEQUENCE [LARGE SCALE GENOMIC DNA]</scope>
    <source>
        <strain evidence="2">ATCC 15356 / DSM 50701 / NCIMB 9529 / HD100</strain>
    </source>
</reference>
<dbReference type="AlphaFoldDB" id="Q6MIL2"/>
<dbReference type="EMBL" id="BX842654">
    <property type="protein sequence ID" value="CAE80901.1"/>
    <property type="molecule type" value="Genomic_DNA"/>
</dbReference>